<dbReference type="Pfam" id="PF14716">
    <property type="entry name" value="HHH_8"/>
    <property type="match status" value="1"/>
</dbReference>
<proteinExistence type="predicted"/>
<keyword evidence="3" id="KW-0239">DNA-directed DNA polymerase</keyword>
<sequence>MERKELAGLLEYAADLMEVLGEGEFRAGAYRKAARNLERIEQSLDELAANGFRGVPGVGPGLAPVLTEIVQTGEFAYLGELEAQIPPGVLELFRVQGLGPKRIRALWEHGMDSLEEVIRWAEEGKIRSLPSFGAKSEASLLEAARFALSNLRRVLLPVGVAAGKLLLEDLTRAGIRAELAGSVRRGLETVGNLDMVALASPQQVAAAIGEHAQKLEPDRVLGQLEGLPLRVFCASAENFGTVLFQATGSSPWLLAGGYPLAAQRSEDAVFAAAGAPYVPPYWREPEHIGLNPPEEGLRPEQLRGLIHLHTTYSDASGTLREMAEAAIAAGYAYMVLSDHSQTAAYAGGLKLSDLERQWAEVDALNAELAPFRILKGIESDILPDGSLDYPPEVLARFEVIIGSLHSGFNLSRQDQTERFLRALENPYLTILGHPSGRLLLRRKGVDADWEAILEQAARQGKLVEFNCNPYRLDLDWRLLLQWRDRLHFSLGPDAHSVGGLADIHYGLLFANKGGLRPAQIANTWSAEQLIEAPRTLRR</sequence>
<evidence type="ECO:0000259" key="6">
    <source>
        <dbReference type="SMART" id="SM00481"/>
    </source>
</evidence>
<evidence type="ECO:0000256" key="5">
    <source>
        <dbReference type="ARBA" id="ARBA00049244"/>
    </source>
</evidence>
<dbReference type="SUPFAM" id="SSF158702">
    <property type="entry name" value="Sec63 N-terminal domain-like"/>
    <property type="match status" value="1"/>
</dbReference>
<dbReference type="Gene3D" id="1.10.150.20">
    <property type="entry name" value="5' to 3' exonuclease, C-terminal subdomain"/>
    <property type="match status" value="1"/>
</dbReference>
<dbReference type="GO" id="GO:0003677">
    <property type="term" value="F:DNA binding"/>
    <property type="evidence" value="ECO:0007669"/>
    <property type="project" value="InterPro"/>
</dbReference>
<dbReference type="InterPro" id="IPR004013">
    <property type="entry name" value="PHP_dom"/>
</dbReference>
<dbReference type="AlphaFoldDB" id="A0A399FAV3"/>
<organism evidence="8 9">
    <name type="scientific">Meiothermus granaticius NBRC 107808</name>
    <dbReference type="NCBI Taxonomy" id="1227551"/>
    <lineage>
        <taxon>Bacteria</taxon>
        <taxon>Thermotogati</taxon>
        <taxon>Deinococcota</taxon>
        <taxon>Deinococci</taxon>
        <taxon>Thermales</taxon>
        <taxon>Thermaceae</taxon>
        <taxon>Meiothermus</taxon>
    </lineage>
</organism>
<keyword evidence="8" id="KW-0540">Nuclease</keyword>
<evidence type="ECO:0000259" key="7">
    <source>
        <dbReference type="SMART" id="SM00483"/>
    </source>
</evidence>
<evidence type="ECO:0000256" key="1">
    <source>
        <dbReference type="ARBA" id="ARBA00012417"/>
    </source>
</evidence>
<dbReference type="EC" id="2.7.7.7" evidence="1"/>
<dbReference type="RefSeq" id="WP_119357493.1">
    <property type="nucleotide sequence ID" value="NZ_BJXM01000001.1"/>
</dbReference>
<dbReference type="InterPro" id="IPR010996">
    <property type="entry name" value="HHH_MUS81"/>
</dbReference>
<dbReference type="SUPFAM" id="SSF81301">
    <property type="entry name" value="Nucleotidyltransferase"/>
    <property type="match status" value="1"/>
</dbReference>
<dbReference type="Pfam" id="PF14520">
    <property type="entry name" value="HHH_5"/>
    <property type="match status" value="1"/>
</dbReference>
<keyword evidence="2" id="KW-0227">DNA damage</keyword>
<keyword evidence="9" id="KW-1185">Reference proteome</keyword>
<keyword evidence="8" id="KW-0378">Hydrolase</keyword>
<dbReference type="GO" id="GO:0008270">
    <property type="term" value="F:zinc ion binding"/>
    <property type="evidence" value="ECO:0007669"/>
    <property type="project" value="TreeGrafter"/>
</dbReference>
<dbReference type="InterPro" id="IPR027421">
    <property type="entry name" value="DNA_pol_lamdba_lyase_dom_sf"/>
</dbReference>
<evidence type="ECO:0000256" key="4">
    <source>
        <dbReference type="ARBA" id="ARBA00023204"/>
    </source>
</evidence>
<dbReference type="SMART" id="SM00483">
    <property type="entry name" value="POLXc"/>
    <property type="match status" value="1"/>
</dbReference>
<keyword evidence="3" id="KW-0808">Transferase</keyword>
<feature type="domain" description="DNA-directed DNA polymerase X" evidence="7">
    <location>
        <begin position="1"/>
        <end position="284"/>
    </location>
</feature>
<keyword evidence="4" id="KW-0234">DNA repair</keyword>
<dbReference type="InterPro" id="IPR047967">
    <property type="entry name" value="PolX_PHP"/>
</dbReference>
<dbReference type="Proteomes" id="UP000266178">
    <property type="component" value="Unassembled WGS sequence"/>
</dbReference>
<dbReference type="InterPro" id="IPR043519">
    <property type="entry name" value="NT_sf"/>
</dbReference>
<dbReference type="OrthoDB" id="9808747at2"/>
<dbReference type="EMBL" id="QWLB01000026">
    <property type="protein sequence ID" value="RIH92042.1"/>
    <property type="molecule type" value="Genomic_DNA"/>
</dbReference>
<evidence type="ECO:0000313" key="9">
    <source>
        <dbReference type="Proteomes" id="UP000266178"/>
    </source>
</evidence>
<dbReference type="GO" id="GO:0004527">
    <property type="term" value="F:exonuclease activity"/>
    <property type="evidence" value="ECO:0007669"/>
    <property type="project" value="UniProtKB-KW"/>
</dbReference>
<dbReference type="Gene3D" id="3.30.460.10">
    <property type="entry name" value="Beta Polymerase, domain 2"/>
    <property type="match status" value="1"/>
</dbReference>
<dbReference type="PANTHER" id="PTHR36928:SF1">
    <property type="entry name" value="PHOSPHATASE YCDX-RELATED"/>
    <property type="match status" value="1"/>
</dbReference>
<reference evidence="8 9" key="1">
    <citation type="submission" date="2018-08" db="EMBL/GenBank/DDBJ databases">
        <title>Meiothermus granaticius genome AF-68 sequencing project.</title>
        <authorList>
            <person name="Da Costa M.S."/>
            <person name="Albuquerque L."/>
            <person name="Raposo P."/>
            <person name="Froufe H.J.C."/>
            <person name="Barroso C.S."/>
            <person name="Egas C."/>
        </authorList>
    </citation>
    <scope>NUCLEOTIDE SEQUENCE [LARGE SCALE GENOMIC DNA]</scope>
    <source>
        <strain evidence="8 9">AF-68</strain>
    </source>
</reference>
<dbReference type="InterPro" id="IPR002008">
    <property type="entry name" value="DNA_pol_X_beta-like"/>
</dbReference>
<dbReference type="SUPFAM" id="SSF47802">
    <property type="entry name" value="DNA polymerase beta, N-terminal domain-like"/>
    <property type="match status" value="1"/>
</dbReference>
<feature type="domain" description="Polymerase/histidinol phosphatase N-terminal" evidence="6">
    <location>
        <begin position="304"/>
        <end position="383"/>
    </location>
</feature>
<dbReference type="GO" id="GO:0006281">
    <property type="term" value="P:DNA repair"/>
    <property type="evidence" value="ECO:0007669"/>
    <property type="project" value="UniProtKB-KW"/>
</dbReference>
<dbReference type="PRINTS" id="PR00870">
    <property type="entry name" value="DNAPOLXBETA"/>
</dbReference>
<dbReference type="InterPro" id="IPR002054">
    <property type="entry name" value="DNA-dir_DNA_pol_X"/>
</dbReference>
<evidence type="ECO:0000256" key="2">
    <source>
        <dbReference type="ARBA" id="ARBA00022763"/>
    </source>
</evidence>
<gene>
    <name evidence="8" type="primary">polX</name>
    <name evidence="8" type="ORF">Mgrana_02012</name>
</gene>
<dbReference type="InterPro" id="IPR016195">
    <property type="entry name" value="Pol/histidinol_Pase-like"/>
</dbReference>
<dbReference type="InterPro" id="IPR003141">
    <property type="entry name" value="Pol/His_phosphatase_N"/>
</dbReference>
<dbReference type="Gene3D" id="1.10.150.110">
    <property type="entry name" value="DNA polymerase beta, N-terminal domain-like"/>
    <property type="match status" value="1"/>
</dbReference>
<dbReference type="GO" id="GO:0003887">
    <property type="term" value="F:DNA-directed DNA polymerase activity"/>
    <property type="evidence" value="ECO:0007669"/>
    <property type="project" value="UniProtKB-KW"/>
</dbReference>
<accession>A0A399FAV3</accession>
<dbReference type="SUPFAM" id="SSF89550">
    <property type="entry name" value="PHP domain-like"/>
    <property type="match status" value="1"/>
</dbReference>
<name>A0A399FAV3_9DEIN</name>
<comment type="catalytic activity">
    <reaction evidence="5">
        <text>DNA(n) + a 2'-deoxyribonucleoside 5'-triphosphate = DNA(n+1) + diphosphate</text>
        <dbReference type="Rhea" id="RHEA:22508"/>
        <dbReference type="Rhea" id="RHEA-COMP:17339"/>
        <dbReference type="Rhea" id="RHEA-COMP:17340"/>
        <dbReference type="ChEBI" id="CHEBI:33019"/>
        <dbReference type="ChEBI" id="CHEBI:61560"/>
        <dbReference type="ChEBI" id="CHEBI:173112"/>
        <dbReference type="EC" id="2.7.7.7"/>
    </reaction>
</comment>
<dbReference type="GO" id="GO:0005829">
    <property type="term" value="C:cytosol"/>
    <property type="evidence" value="ECO:0007669"/>
    <property type="project" value="TreeGrafter"/>
</dbReference>
<dbReference type="Pfam" id="PF02811">
    <property type="entry name" value="PHP"/>
    <property type="match status" value="1"/>
</dbReference>
<keyword evidence="8" id="KW-0269">Exonuclease</keyword>
<dbReference type="CDD" id="cd07436">
    <property type="entry name" value="PHP_PolX"/>
    <property type="match status" value="1"/>
</dbReference>
<dbReference type="InterPro" id="IPR022311">
    <property type="entry name" value="PolX-like"/>
</dbReference>
<dbReference type="PIRSF" id="PIRSF005047">
    <property type="entry name" value="UCP005047_YshC"/>
    <property type="match status" value="1"/>
</dbReference>
<dbReference type="SMART" id="SM00481">
    <property type="entry name" value="POLIIIAc"/>
    <property type="match status" value="1"/>
</dbReference>
<dbReference type="InterPro" id="IPR050243">
    <property type="entry name" value="PHP_phosphatase"/>
</dbReference>
<dbReference type="Gene3D" id="3.20.20.140">
    <property type="entry name" value="Metal-dependent hydrolases"/>
    <property type="match status" value="1"/>
</dbReference>
<evidence type="ECO:0000313" key="8">
    <source>
        <dbReference type="EMBL" id="RIH92042.1"/>
    </source>
</evidence>
<dbReference type="PANTHER" id="PTHR36928">
    <property type="entry name" value="PHOSPHATASE YCDX-RELATED"/>
    <property type="match status" value="1"/>
</dbReference>
<keyword evidence="3" id="KW-0548">Nucleotidyltransferase</keyword>
<evidence type="ECO:0000256" key="3">
    <source>
        <dbReference type="ARBA" id="ARBA00022932"/>
    </source>
</evidence>
<comment type="caution">
    <text evidence="8">The sequence shown here is derived from an EMBL/GenBank/DDBJ whole genome shotgun (WGS) entry which is preliminary data.</text>
</comment>
<dbReference type="GO" id="GO:0042578">
    <property type="term" value="F:phosphoric ester hydrolase activity"/>
    <property type="evidence" value="ECO:0007669"/>
    <property type="project" value="TreeGrafter"/>
</dbReference>
<protein>
    <recommendedName>
        <fullName evidence="1">DNA-directed DNA polymerase</fullName>
        <ecNumber evidence="1">2.7.7.7</ecNumber>
    </recommendedName>
</protein>